<name>A0A812T8C0_9DINO</name>
<accession>A0A812T8C0</accession>
<reference evidence="1" key="1">
    <citation type="submission" date="2021-02" db="EMBL/GenBank/DDBJ databases">
        <authorList>
            <person name="Dougan E. K."/>
            <person name="Rhodes N."/>
            <person name="Thang M."/>
            <person name="Chan C."/>
        </authorList>
    </citation>
    <scope>NUCLEOTIDE SEQUENCE</scope>
</reference>
<protein>
    <submittedName>
        <fullName evidence="1">Lace1 protein</fullName>
    </submittedName>
</protein>
<feature type="non-terminal residue" evidence="1">
    <location>
        <position position="1"/>
    </location>
</feature>
<dbReference type="AlphaFoldDB" id="A0A812T8C0"/>
<dbReference type="OrthoDB" id="411393at2759"/>
<gene>
    <name evidence="1" type="primary">Lace1</name>
    <name evidence="1" type="ORF">SNEC2469_LOCUS14621</name>
</gene>
<evidence type="ECO:0000313" key="2">
    <source>
        <dbReference type="Proteomes" id="UP000601435"/>
    </source>
</evidence>
<proteinExistence type="predicted"/>
<comment type="caution">
    <text evidence="1">The sequence shown here is derived from an EMBL/GenBank/DDBJ whole genome shotgun (WGS) entry which is preliminary data.</text>
</comment>
<keyword evidence="2" id="KW-1185">Reference proteome</keyword>
<organism evidence="1 2">
    <name type="scientific">Symbiodinium necroappetens</name>
    <dbReference type="NCBI Taxonomy" id="1628268"/>
    <lineage>
        <taxon>Eukaryota</taxon>
        <taxon>Sar</taxon>
        <taxon>Alveolata</taxon>
        <taxon>Dinophyceae</taxon>
        <taxon>Suessiales</taxon>
        <taxon>Symbiodiniaceae</taxon>
        <taxon>Symbiodinium</taxon>
    </lineage>
</organism>
<evidence type="ECO:0000313" key="1">
    <source>
        <dbReference type="EMBL" id="CAE7511818.1"/>
    </source>
</evidence>
<dbReference type="Proteomes" id="UP000601435">
    <property type="component" value="Unassembled WGS sequence"/>
</dbReference>
<sequence>VSSFNLSSLGEQPADTECAFCAYFGHEWLDTVSRFGIKEQTWLKDPRETLCVLGYVSAAFVVALTTKVRSLLPDALRLFAGNQ</sequence>
<feature type="non-terminal residue" evidence="1">
    <location>
        <position position="83"/>
    </location>
</feature>
<dbReference type="EMBL" id="CAJNJA010023496">
    <property type="protein sequence ID" value="CAE7511818.1"/>
    <property type="molecule type" value="Genomic_DNA"/>
</dbReference>